<feature type="transmembrane region" description="Helical" evidence="1">
    <location>
        <begin position="122"/>
        <end position="138"/>
    </location>
</feature>
<evidence type="ECO:0000313" key="2">
    <source>
        <dbReference type="EMBL" id="OGE01627.1"/>
    </source>
</evidence>
<sequence>MKLIVIALLSLGFASVLEYLGAFVISPPLCGMFNLDDGLECLPLYFWIALLLLLLGLSLGFVIGNYLVSKERLTFNLKNFYLSLITGSLTILIDGLIIAGVINIANSRFFGMRGVPSHLDGPGFVLLGGLSFLFWLWITTKLKQKFLA</sequence>
<feature type="transmembrane region" description="Helical" evidence="1">
    <location>
        <begin position="80"/>
        <end position="102"/>
    </location>
</feature>
<proteinExistence type="predicted"/>
<dbReference type="STRING" id="1797737.A2196_01950"/>
<gene>
    <name evidence="2" type="ORF">A2196_01950</name>
</gene>
<name>A0A1F5HBR7_9BACT</name>
<keyword evidence="1" id="KW-0812">Transmembrane</keyword>
<organism evidence="2 3">
    <name type="scientific">Candidatus Curtissbacteria bacterium RIFOXYA1_FULL_41_14</name>
    <dbReference type="NCBI Taxonomy" id="1797737"/>
    <lineage>
        <taxon>Bacteria</taxon>
        <taxon>Candidatus Curtissiibacteriota</taxon>
    </lineage>
</organism>
<protein>
    <submittedName>
        <fullName evidence="2">Uncharacterized protein</fullName>
    </submittedName>
</protein>
<comment type="caution">
    <text evidence="2">The sequence shown here is derived from an EMBL/GenBank/DDBJ whole genome shotgun (WGS) entry which is preliminary data.</text>
</comment>
<evidence type="ECO:0000313" key="3">
    <source>
        <dbReference type="Proteomes" id="UP000176751"/>
    </source>
</evidence>
<keyword evidence="1" id="KW-1133">Transmembrane helix</keyword>
<feature type="transmembrane region" description="Helical" evidence="1">
    <location>
        <begin position="46"/>
        <end position="68"/>
    </location>
</feature>
<keyword evidence="1" id="KW-0472">Membrane</keyword>
<dbReference type="Proteomes" id="UP000176751">
    <property type="component" value="Unassembled WGS sequence"/>
</dbReference>
<reference evidence="2 3" key="1">
    <citation type="journal article" date="2016" name="Nat. Commun.">
        <title>Thousands of microbial genomes shed light on interconnected biogeochemical processes in an aquifer system.</title>
        <authorList>
            <person name="Anantharaman K."/>
            <person name="Brown C.T."/>
            <person name="Hug L.A."/>
            <person name="Sharon I."/>
            <person name="Castelle C.J."/>
            <person name="Probst A.J."/>
            <person name="Thomas B.C."/>
            <person name="Singh A."/>
            <person name="Wilkins M.J."/>
            <person name="Karaoz U."/>
            <person name="Brodie E.L."/>
            <person name="Williams K.H."/>
            <person name="Hubbard S.S."/>
            <person name="Banfield J.F."/>
        </authorList>
    </citation>
    <scope>NUCLEOTIDE SEQUENCE [LARGE SCALE GENOMIC DNA]</scope>
</reference>
<dbReference type="AlphaFoldDB" id="A0A1F5HBR7"/>
<accession>A0A1F5HBR7</accession>
<dbReference type="EMBL" id="MFCA01000025">
    <property type="protein sequence ID" value="OGE01627.1"/>
    <property type="molecule type" value="Genomic_DNA"/>
</dbReference>
<evidence type="ECO:0000256" key="1">
    <source>
        <dbReference type="SAM" id="Phobius"/>
    </source>
</evidence>